<accession>A0A6C7EE84</accession>
<dbReference type="KEGG" id="aym:YM304_26240"/>
<dbReference type="Proteomes" id="UP000011863">
    <property type="component" value="Chromosome"/>
</dbReference>
<reference evidence="1 2" key="1">
    <citation type="journal article" date="2013" name="Int. J. Syst. Evol. Microbiol.">
        <title>Ilumatobacter nonamiense sp. nov. and Ilumatobacter coccineum sp. nov., isolated from seashore sand.</title>
        <authorList>
            <person name="Matsumoto A."/>
            <person name="Kasai H."/>
            <person name="Matsuo Y."/>
            <person name="Shizuri Y."/>
            <person name="Ichikawa N."/>
            <person name="Fujita N."/>
            <person name="Omura S."/>
            <person name="Takahashi Y."/>
        </authorList>
    </citation>
    <scope>NUCLEOTIDE SEQUENCE [LARGE SCALE GENOMIC DNA]</scope>
    <source>
        <strain evidence="2">NBRC 103263 / KCTC 29153 / YM16-304</strain>
    </source>
</reference>
<dbReference type="GO" id="GO:0006465">
    <property type="term" value="P:signal peptide processing"/>
    <property type="evidence" value="ECO:0007669"/>
    <property type="project" value="InterPro"/>
</dbReference>
<dbReference type="AlphaFoldDB" id="A0A6C7EE84"/>
<gene>
    <name evidence="1" type="ORF">YM304_26240</name>
</gene>
<keyword evidence="2" id="KW-1185">Reference proteome</keyword>
<dbReference type="Gene3D" id="2.10.109.10">
    <property type="entry name" value="Umud Fragment, subunit A"/>
    <property type="match status" value="1"/>
</dbReference>
<sequence>MSMKPLRRFVVADQSMEPTLVDGQGLVAVRSRRARPGQLRCLEHPLRPGFWLVKRVASVDPHESGAYMTVSSDNRTIDTVDSRRFGAVPVAGSYRVSIRIPRRLM</sequence>
<dbReference type="CDD" id="cd06530">
    <property type="entry name" value="S26_SPase_I"/>
    <property type="match status" value="1"/>
</dbReference>
<proteinExistence type="predicted"/>
<evidence type="ECO:0000313" key="1">
    <source>
        <dbReference type="EMBL" id="BAN02938.1"/>
    </source>
</evidence>
<evidence type="ECO:0000313" key="2">
    <source>
        <dbReference type="Proteomes" id="UP000011863"/>
    </source>
</evidence>
<dbReference type="InterPro" id="IPR036286">
    <property type="entry name" value="LexA/Signal_pep-like_sf"/>
</dbReference>
<dbReference type="GO" id="GO:0004252">
    <property type="term" value="F:serine-type endopeptidase activity"/>
    <property type="evidence" value="ECO:0007669"/>
    <property type="project" value="InterPro"/>
</dbReference>
<dbReference type="EMBL" id="AP012057">
    <property type="protein sequence ID" value="BAN02938.1"/>
    <property type="molecule type" value="Genomic_DNA"/>
</dbReference>
<evidence type="ECO:0008006" key="3">
    <source>
        <dbReference type="Google" id="ProtNLM"/>
    </source>
</evidence>
<organism evidence="1 2">
    <name type="scientific">Ilumatobacter coccineus (strain NBRC 103263 / KCTC 29153 / YM16-304)</name>
    <dbReference type="NCBI Taxonomy" id="1313172"/>
    <lineage>
        <taxon>Bacteria</taxon>
        <taxon>Bacillati</taxon>
        <taxon>Actinomycetota</taxon>
        <taxon>Acidimicrobiia</taxon>
        <taxon>Acidimicrobiales</taxon>
        <taxon>Ilumatobacteraceae</taxon>
        <taxon>Ilumatobacter</taxon>
    </lineage>
</organism>
<protein>
    <recommendedName>
        <fullName evidence="3">S26 family signal peptidase</fullName>
    </recommendedName>
</protein>
<dbReference type="InterPro" id="IPR019533">
    <property type="entry name" value="Peptidase_S26"/>
</dbReference>
<dbReference type="SUPFAM" id="SSF51306">
    <property type="entry name" value="LexA/Signal peptidase"/>
    <property type="match status" value="1"/>
</dbReference>
<name>A0A6C7EE84_ILUCY</name>